<dbReference type="GO" id="GO:0044550">
    <property type="term" value="P:secondary metabolite biosynthetic process"/>
    <property type="evidence" value="ECO:0007669"/>
    <property type="project" value="UniProtKB-ARBA"/>
</dbReference>
<comment type="similarity">
    <text evidence="1">Belongs to the short-chain dehydrogenases/reductases (SDR) family.</text>
</comment>
<sequence length="539" mass="59972">MASNPVNENGVFAHDNTSAPEHPSLMQMFSLKGKTAIVTGAASGIGLAVAQGLAEAGANVALWWGTNTKCPERAAEIAAKYGVQTKAYQVDVTNAKAVQDAVDQTVKDFNGRLDVFIANAGIPWTKGPMVDGPLDHYSSVVDIDLNGTFYCAKYAAAHWRRQKEEGTDIYGNKLSNFTYGSFVATASMSGHIVNFPQMQAAYNASKAAVIHLCKSLAVEWVKFARANTVSPGYIATEISNFVPQETKNIWKDKIPMGREGRAEELKGAYLYLASDAASYTTGADLINSSLDEALHCTTCKLTQLPRASLLTALTTGFYNPRRDPPFLHPQTAEIDGVSPRTIPPEPKVPGYRRLMTPAQHESYSAALWELAEREAGRGEEGEGEGEGGALFARYMLDFHIHVHYLSRRGLLTLCRDVEEVHEMRRWRWRVALVDDVLAGAEYEYPGKGCGQKRGVRPPNENPHLSMYQMALWRRKWMARRQRVDEVRLKWAAIVEERRRQRAAAARTIKVRLHCSREGYKTFIREVEVEGGTFDQREIT</sequence>
<dbReference type="GO" id="GO:0050664">
    <property type="term" value="F:oxidoreductase activity, acting on NAD(P)H, oxygen as acceptor"/>
    <property type="evidence" value="ECO:0007669"/>
    <property type="project" value="TreeGrafter"/>
</dbReference>
<evidence type="ECO:0000256" key="3">
    <source>
        <dbReference type="ARBA" id="ARBA00023002"/>
    </source>
</evidence>
<dbReference type="PANTHER" id="PTHR43008">
    <property type="entry name" value="BENZIL REDUCTASE"/>
    <property type="match status" value="1"/>
</dbReference>
<evidence type="ECO:0000313" key="5">
    <source>
        <dbReference type="Proteomes" id="UP000653565"/>
    </source>
</evidence>
<dbReference type="PRINTS" id="PR00080">
    <property type="entry name" value="SDRFAMILY"/>
</dbReference>
<dbReference type="GO" id="GO:0019594">
    <property type="term" value="P:mannitol metabolic process"/>
    <property type="evidence" value="ECO:0007669"/>
    <property type="project" value="UniProtKB-ARBA"/>
</dbReference>
<dbReference type="OrthoDB" id="1888931at2759"/>
<dbReference type="Gene3D" id="3.40.50.720">
    <property type="entry name" value="NAD(P)-binding Rossmann-like Domain"/>
    <property type="match status" value="1"/>
</dbReference>
<keyword evidence="5" id="KW-1185">Reference proteome</keyword>
<keyword evidence="2" id="KW-0521">NADP</keyword>
<reference evidence="4" key="2">
    <citation type="submission" date="2020-04" db="EMBL/GenBank/DDBJ databases">
        <authorList>
            <person name="Santos R.A.C."/>
            <person name="Steenwyk J.L."/>
            <person name="Rivero-Menendez O."/>
            <person name="Mead M.E."/>
            <person name="Silva L.P."/>
            <person name="Bastos R.W."/>
            <person name="Alastruey-Izquierdo A."/>
            <person name="Goldman G.H."/>
            <person name="Rokas A."/>
        </authorList>
    </citation>
    <scope>NUCLEOTIDE SEQUENCE</scope>
    <source>
        <strain evidence="4">CNM-CM6805</strain>
    </source>
</reference>
<comment type="caution">
    <text evidence="4">The sequence shown here is derived from an EMBL/GenBank/DDBJ whole genome shotgun (WGS) entry which is preliminary data.</text>
</comment>
<evidence type="ECO:0000313" key="4">
    <source>
        <dbReference type="EMBL" id="KAF4233941.1"/>
    </source>
</evidence>
<evidence type="ECO:0000256" key="1">
    <source>
        <dbReference type="ARBA" id="ARBA00006484"/>
    </source>
</evidence>
<evidence type="ECO:0000256" key="2">
    <source>
        <dbReference type="ARBA" id="ARBA00022857"/>
    </source>
</evidence>
<dbReference type="Pfam" id="PF13561">
    <property type="entry name" value="adh_short_C2"/>
    <property type="match status" value="1"/>
</dbReference>
<organism evidence="4 5">
    <name type="scientific">Aspergillus fumigatiaffinis</name>
    <dbReference type="NCBI Taxonomy" id="340414"/>
    <lineage>
        <taxon>Eukaryota</taxon>
        <taxon>Fungi</taxon>
        <taxon>Dikarya</taxon>
        <taxon>Ascomycota</taxon>
        <taxon>Pezizomycotina</taxon>
        <taxon>Eurotiomycetes</taxon>
        <taxon>Eurotiomycetidae</taxon>
        <taxon>Eurotiales</taxon>
        <taxon>Aspergillaceae</taxon>
        <taxon>Aspergillus</taxon>
        <taxon>Aspergillus subgen. Fumigati</taxon>
    </lineage>
</organism>
<dbReference type="PANTHER" id="PTHR43008:SF13">
    <property type="entry name" value="L-XYLULOSE REDUCTASE-RELATED"/>
    <property type="match status" value="1"/>
</dbReference>
<dbReference type="AlphaFoldDB" id="A0A8H4H1R0"/>
<dbReference type="PROSITE" id="PS00061">
    <property type="entry name" value="ADH_SHORT"/>
    <property type="match status" value="1"/>
</dbReference>
<reference evidence="4" key="1">
    <citation type="journal article" date="2020" name="bioRxiv">
        <title>Genomic and phenotypic heterogeneity of clinical isolates of the human pathogens Aspergillus fumigatus, Aspergillus lentulus and Aspergillus fumigatiaffinis.</title>
        <authorList>
            <person name="dos Santos R.A.C."/>
            <person name="Steenwyk J.L."/>
            <person name="Rivero-Menendez O."/>
            <person name="Mead M.E."/>
            <person name="Silva L.P."/>
            <person name="Bastos R.W."/>
            <person name="Alastruey-Izquierdo A."/>
            <person name="Goldman G.H."/>
            <person name="Rokas A."/>
        </authorList>
    </citation>
    <scope>NUCLEOTIDE SEQUENCE</scope>
    <source>
        <strain evidence="4">CNM-CM6805</strain>
    </source>
</reference>
<proteinExistence type="inferred from homology"/>
<dbReference type="GO" id="GO:0050085">
    <property type="term" value="F:mannitol 2-dehydrogenase (NADP+) activity"/>
    <property type="evidence" value="ECO:0007669"/>
    <property type="project" value="UniProtKB-ARBA"/>
</dbReference>
<dbReference type="InterPro" id="IPR020904">
    <property type="entry name" value="Sc_DH/Rdtase_CS"/>
</dbReference>
<dbReference type="FunFam" id="3.40.50.720:FF:000090">
    <property type="entry name" value="NADP-dependent mannitol dehydrogenase"/>
    <property type="match status" value="1"/>
</dbReference>
<dbReference type="SUPFAM" id="SSF51735">
    <property type="entry name" value="NAD(P)-binding Rossmann-fold domains"/>
    <property type="match status" value="1"/>
</dbReference>
<dbReference type="InterPro" id="IPR036291">
    <property type="entry name" value="NAD(P)-bd_dom_sf"/>
</dbReference>
<dbReference type="EMBL" id="JAAAPX010000073">
    <property type="protein sequence ID" value="KAF4233941.1"/>
    <property type="molecule type" value="Genomic_DNA"/>
</dbReference>
<protein>
    <recommendedName>
        <fullName evidence="6">Carbonyl reductase</fullName>
    </recommendedName>
</protein>
<evidence type="ECO:0008006" key="6">
    <source>
        <dbReference type="Google" id="ProtNLM"/>
    </source>
</evidence>
<dbReference type="PRINTS" id="PR00081">
    <property type="entry name" value="GDHRDH"/>
</dbReference>
<gene>
    <name evidence="4" type="ORF">CNMCM6805_008927</name>
</gene>
<dbReference type="Proteomes" id="UP000653565">
    <property type="component" value="Unassembled WGS sequence"/>
</dbReference>
<dbReference type="CDD" id="cd05352">
    <property type="entry name" value="MDH-like_SDR_c"/>
    <property type="match status" value="1"/>
</dbReference>
<keyword evidence="3" id="KW-0560">Oxidoreductase</keyword>
<accession>A0A8H4H1R0</accession>
<name>A0A8H4H1R0_9EURO</name>
<dbReference type="InterPro" id="IPR002347">
    <property type="entry name" value="SDR_fam"/>
</dbReference>